<dbReference type="Proteomes" id="UP000718281">
    <property type="component" value="Unassembled WGS sequence"/>
</dbReference>
<dbReference type="EMBL" id="JADIXZ010000007">
    <property type="protein sequence ID" value="MBK6302146.1"/>
    <property type="molecule type" value="Genomic_DNA"/>
</dbReference>
<dbReference type="InterPro" id="IPR050807">
    <property type="entry name" value="TransReg_Diox_bact_type"/>
</dbReference>
<dbReference type="Gene3D" id="2.60.120.10">
    <property type="entry name" value="Jelly Rolls"/>
    <property type="match status" value="1"/>
</dbReference>
<dbReference type="InterPro" id="IPR010982">
    <property type="entry name" value="Lambda_DNA-bd_dom_sf"/>
</dbReference>
<dbReference type="CDD" id="cd00093">
    <property type="entry name" value="HTH_XRE"/>
    <property type="match status" value="1"/>
</dbReference>
<dbReference type="GO" id="GO:0003700">
    <property type="term" value="F:DNA-binding transcription factor activity"/>
    <property type="evidence" value="ECO:0007669"/>
    <property type="project" value="TreeGrafter"/>
</dbReference>
<dbReference type="GO" id="GO:0003677">
    <property type="term" value="F:DNA binding"/>
    <property type="evidence" value="ECO:0007669"/>
    <property type="project" value="UniProtKB-KW"/>
</dbReference>
<dbReference type="GO" id="GO:0005829">
    <property type="term" value="C:cytosol"/>
    <property type="evidence" value="ECO:0007669"/>
    <property type="project" value="TreeGrafter"/>
</dbReference>
<dbReference type="Pfam" id="PF07883">
    <property type="entry name" value="Cupin_2"/>
    <property type="match status" value="1"/>
</dbReference>
<dbReference type="SMART" id="SM00530">
    <property type="entry name" value="HTH_XRE"/>
    <property type="match status" value="1"/>
</dbReference>
<evidence type="ECO:0000259" key="2">
    <source>
        <dbReference type="PROSITE" id="PS50943"/>
    </source>
</evidence>
<dbReference type="AlphaFoldDB" id="A0A934X6J9"/>
<evidence type="ECO:0000313" key="3">
    <source>
        <dbReference type="EMBL" id="MBK6302146.1"/>
    </source>
</evidence>
<dbReference type="SUPFAM" id="SSF51182">
    <property type="entry name" value="RmlC-like cupins"/>
    <property type="match status" value="1"/>
</dbReference>
<protein>
    <submittedName>
        <fullName evidence="3">Helix-turn-helix transcriptional regulator</fullName>
    </submittedName>
</protein>
<proteinExistence type="predicted"/>
<dbReference type="InterPro" id="IPR014710">
    <property type="entry name" value="RmlC-like_jellyroll"/>
</dbReference>
<feature type="domain" description="HTH cro/C1-type" evidence="2">
    <location>
        <begin position="23"/>
        <end position="77"/>
    </location>
</feature>
<keyword evidence="1" id="KW-0238">DNA-binding</keyword>
<evidence type="ECO:0000313" key="4">
    <source>
        <dbReference type="Proteomes" id="UP000718281"/>
    </source>
</evidence>
<name>A0A934X6J9_9MICO</name>
<dbReference type="InterPro" id="IPR011051">
    <property type="entry name" value="RmlC_Cupin_sf"/>
</dbReference>
<dbReference type="Pfam" id="PF01381">
    <property type="entry name" value="HTH_3"/>
    <property type="match status" value="1"/>
</dbReference>
<dbReference type="SUPFAM" id="SSF47413">
    <property type="entry name" value="lambda repressor-like DNA-binding domains"/>
    <property type="match status" value="1"/>
</dbReference>
<reference evidence="3 4" key="1">
    <citation type="submission" date="2020-10" db="EMBL/GenBank/DDBJ databases">
        <title>Connecting structure to function with the recovery of over 1000 high-quality activated sludge metagenome-assembled genomes encoding full-length rRNA genes using long-read sequencing.</title>
        <authorList>
            <person name="Singleton C.M."/>
            <person name="Petriglieri F."/>
            <person name="Kristensen J.M."/>
            <person name="Kirkegaard R.H."/>
            <person name="Michaelsen T.Y."/>
            <person name="Andersen M.H."/>
            <person name="Karst S.M."/>
            <person name="Dueholm M.S."/>
            <person name="Nielsen P.H."/>
            <person name="Albertsen M."/>
        </authorList>
    </citation>
    <scope>NUCLEOTIDE SEQUENCE [LARGE SCALE GENOMIC DNA]</scope>
    <source>
        <strain evidence="3">AalE_18-Q3-R2-46_BAT3C.188</strain>
    </source>
</reference>
<dbReference type="Gene3D" id="1.10.260.40">
    <property type="entry name" value="lambda repressor-like DNA-binding domains"/>
    <property type="match status" value="1"/>
</dbReference>
<dbReference type="InterPro" id="IPR001387">
    <property type="entry name" value="Cro/C1-type_HTH"/>
</dbReference>
<organism evidence="3 4">
    <name type="scientific">Candidatus Phosphoribacter hodrii</name>
    <dbReference type="NCBI Taxonomy" id="2953743"/>
    <lineage>
        <taxon>Bacteria</taxon>
        <taxon>Bacillati</taxon>
        <taxon>Actinomycetota</taxon>
        <taxon>Actinomycetes</taxon>
        <taxon>Micrococcales</taxon>
        <taxon>Dermatophilaceae</taxon>
        <taxon>Candidatus Phosphoribacter</taxon>
    </lineage>
</organism>
<dbReference type="CDD" id="cd02209">
    <property type="entry name" value="cupin_XRE_C"/>
    <property type="match status" value="1"/>
</dbReference>
<dbReference type="PANTHER" id="PTHR46797:SF1">
    <property type="entry name" value="METHYLPHOSPHONATE SYNTHASE"/>
    <property type="match status" value="1"/>
</dbReference>
<accession>A0A934X6J9</accession>
<comment type="caution">
    <text evidence="3">The sequence shown here is derived from an EMBL/GenBank/DDBJ whole genome shotgun (WGS) entry which is preliminary data.</text>
</comment>
<sequence length="205" mass="21647">MKDPRAAEPATASAIGMAIGRRVRAARTDLGWTLDQLAQRASLSRRLLVNVEQGGTNPTIGTLLRLSDALGIGLPALVDTSGDPSDPVTVRRAADQTSVWTSPNGGSATMVAGTAPPDICELWDWRLGPGDAHTSEAHRAGTRELLLVLSGTVDLQVGDTEQRLKTGDSATFDGTTPHAYRNASATRPARFTLAVFEPNLSKEHG</sequence>
<dbReference type="InterPro" id="IPR013096">
    <property type="entry name" value="Cupin_2"/>
</dbReference>
<evidence type="ECO:0000256" key="1">
    <source>
        <dbReference type="ARBA" id="ARBA00023125"/>
    </source>
</evidence>
<gene>
    <name evidence="3" type="ORF">IPF40_14290</name>
</gene>
<dbReference type="PROSITE" id="PS50943">
    <property type="entry name" value="HTH_CROC1"/>
    <property type="match status" value="1"/>
</dbReference>
<dbReference type="PANTHER" id="PTHR46797">
    <property type="entry name" value="HTH-TYPE TRANSCRIPTIONAL REGULATOR"/>
    <property type="match status" value="1"/>
</dbReference>